<organism evidence="1 2">
    <name type="scientific">marine gamma proteobacterium HTCC2143</name>
    <dbReference type="NCBI Taxonomy" id="247633"/>
    <lineage>
        <taxon>Bacteria</taxon>
        <taxon>Pseudomonadati</taxon>
        <taxon>Pseudomonadota</taxon>
        <taxon>Gammaproteobacteria</taxon>
        <taxon>Cellvibrionales</taxon>
        <taxon>Spongiibacteraceae</taxon>
        <taxon>BD1-7 clade</taxon>
    </lineage>
</organism>
<comment type="caution">
    <text evidence="1">The sequence shown here is derived from an EMBL/GenBank/DDBJ whole genome shotgun (WGS) entry which is preliminary data.</text>
</comment>
<accession>A0YEQ9</accession>
<dbReference type="EMBL" id="AAVT01000007">
    <property type="protein sequence ID" value="EAW30504.1"/>
    <property type="molecule type" value="Genomic_DNA"/>
</dbReference>
<proteinExistence type="predicted"/>
<sequence length="87" mass="9821">MDQQQLVTYLDQLNVEISELQAPESDKARLSELIAEIERQLISTVIESEPHTLVEQVEVMVTQFEEDHPAVASILNNIMLTLTNMGV</sequence>
<dbReference type="Pfam" id="PF14357">
    <property type="entry name" value="DUF4404"/>
    <property type="match status" value="1"/>
</dbReference>
<reference evidence="1 2" key="1">
    <citation type="journal article" date="2010" name="J. Bacteriol.">
        <title>Genome sequence of the oligotrophic marine Gammaproteobacterium HTCC2143, isolated from the Oregon Coast.</title>
        <authorList>
            <person name="Oh H.M."/>
            <person name="Kang I."/>
            <person name="Ferriera S."/>
            <person name="Giovannoni S.J."/>
            <person name="Cho J.C."/>
        </authorList>
    </citation>
    <scope>NUCLEOTIDE SEQUENCE [LARGE SCALE GENOMIC DNA]</scope>
    <source>
        <strain evidence="1 2">HTCC2143</strain>
    </source>
</reference>
<dbReference type="Proteomes" id="UP000004931">
    <property type="component" value="Unassembled WGS sequence"/>
</dbReference>
<keyword evidence="2" id="KW-1185">Reference proteome</keyword>
<evidence type="ECO:0008006" key="3">
    <source>
        <dbReference type="Google" id="ProtNLM"/>
    </source>
</evidence>
<dbReference type="eggNOG" id="ENOG5031MC2">
    <property type="taxonomic scope" value="Bacteria"/>
</dbReference>
<dbReference type="InterPro" id="IPR025516">
    <property type="entry name" value="DUF4404"/>
</dbReference>
<protein>
    <recommendedName>
        <fullName evidence="3">Chromosome segregation ATPase</fullName>
    </recommendedName>
</protein>
<evidence type="ECO:0000313" key="2">
    <source>
        <dbReference type="Proteomes" id="UP000004931"/>
    </source>
</evidence>
<gene>
    <name evidence="1" type="ORF">GP2143_00157</name>
</gene>
<evidence type="ECO:0000313" key="1">
    <source>
        <dbReference type="EMBL" id="EAW30504.1"/>
    </source>
</evidence>
<dbReference type="OrthoDB" id="4335607at2"/>
<dbReference type="AlphaFoldDB" id="A0YEQ9"/>
<name>A0YEQ9_9GAMM</name>